<dbReference type="EMBL" id="BBQY01000004">
    <property type="protein sequence ID" value="GBH30361.1"/>
    <property type="molecule type" value="Genomic_DNA"/>
</dbReference>
<keyword evidence="1" id="KW-1133">Transmembrane helix</keyword>
<dbReference type="InterPro" id="IPR006860">
    <property type="entry name" value="FecR"/>
</dbReference>
<reference evidence="5 7" key="1">
    <citation type="submission" date="2014-12" db="EMBL/GenBank/DDBJ databases">
        <title>Whole genome sequencing of Sphingobium xenophagum OW59.</title>
        <authorList>
            <person name="Ohta Y."/>
            <person name="Nishi S."/>
            <person name="Hatada Y."/>
        </authorList>
    </citation>
    <scope>NUCLEOTIDE SEQUENCE [LARGE SCALE GENOMIC DNA]</scope>
    <source>
        <strain evidence="5 7">OW59</strain>
    </source>
</reference>
<dbReference type="RefSeq" id="WP_017184227.1">
    <property type="nucleotide sequence ID" value="NZ_BBQY01000004.1"/>
</dbReference>
<reference evidence="4 6" key="2">
    <citation type="submission" date="2017-08" db="EMBL/GenBank/DDBJ databases">
        <title>Whole Genome Sequence of Sphingobium hydrophobicum C1: Insights into Adaption to the Electronic-waste Contaminated Sediment.</title>
        <authorList>
            <person name="Song D."/>
            <person name="Chen X."/>
            <person name="Xu M."/>
        </authorList>
    </citation>
    <scope>NUCLEOTIDE SEQUENCE [LARGE SCALE GENOMIC DNA]</scope>
    <source>
        <strain evidence="4 6">C1</strain>
    </source>
</reference>
<dbReference type="Pfam" id="PF16220">
    <property type="entry name" value="DUF4880"/>
    <property type="match status" value="1"/>
</dbReference>
<dbReference type="InterPro" id="IPR012373">
    <property type="entry name" value="Ferrdict_sens_TM"/>
</dbReference>
<dbReference type="EMBL" id="CP022745">
    <property type="protein sequence ID" value="ASY43144.1"/>
    <property type="molecule type" value="Genomic_DNA"/>
</dbReference>
<feature type="domain" description="FecR N-terminal" evidence="3">
    <location>
        <begin position="19"/>
        <end position="58"/>
    </location>
</feature>
<dbReference type="PIRSF" id="PIRSF018266">
    <property type="entry name" value="FecR"/>
    <property type="match status" value="1"/>
</dbReference>
<dbReference type="KEGG" id="shyd:CJD35_00735"/>
<keyword evidence="1" id="KW-0472">Membrane</keyword>
<feature type="domain" description="FecR protein" evidence="2">
    <location>
        <begin position="121"/>
        <end position="212"/>
    </location>
</feature>
<proteinExistence type="predicted"/>
<keyword evidence="1 5" id="KW-0812">Transmembrane</keyword>
<protein>
    <submittedName>
        <fullName evidence="5">Transmembrane sensor</fullName>
    </submittedName>
</protein>
<dbReference type="PANTHER" id="PTHR30273:SF2">
    <property type="entry name" value="PROTEIN FECR"/>
    <property type="match status" value="1"/>
</dbReference>
<evidence type="ECO:0000256" key="1">
    <source>
        <dbReference type="SAM" id="Phobius"/>
    </source>
</evidence>
<dbReference type="PANTHER" id="PTHR30273">
    <property type="entry name" value="PERIPLASMIC SIGNAL SENSOR AND SIGMA FACTOR ACTIVATOR FECR-RELATED"/>
    <property type="match status" value="1"/>
</dbReference>
<evidence type="ECO:0000313" key="5">
    <source>
        <dbReference type="EMBL" id="GBH30361.1"/>
    </source>
</evidence>
<evidence type="ECO:0000313" key="7">
    <source>
        <dbReference type="Proteomes" id="UP000290975"/>
    </source>
</evidence>
<dbReference type="STRING" id="1192759.GCA_000277525_03434"/>
<dbReference type="AlphaFoldDB" id="A0A249MPM5"/>
<evidence type="ECO:0000259" key="3">
    <source>
        <dbReference type="Pfam" id="PF16220"/>
    </source>
</evidence>
<dbReference type="GO" id="GO:0016989">
    <property type="term" value="F:sigma factor antagonist activity"/>
    <property type="evidence" value="ECO:0007669"/>
    <property type="project" value="TreeGrafter"/>
</dbReference>
<keyword evidence="7" id="KW-1185">Reference proteome</keyword>
<sequence>MQGSEPGSSCGTRAAIEAEAARLLARLNSDPSPQDEAEICAWVEADPSHAVAFARAEAAWEAAERLKSAAAEVTLPPLAQIVSEEQQRRLSRNVMVAAAVAVMLFIVAAIVTVRTFSGVERFQTGIGQIRDIALEDGSTLHLNSDSEAEVRFTDNGRKVRILKGEASFDVARDAERPFDVEARSAVIRAVGTAFNVRMRPSIVELTVTHGTVTVHSGDNVQKRVSAGSGAVIQPRTIALTRLDPKLVGQRTAWREQMVELDGETIEQAAGEFNRYRTAPILIGDTRVSALRIGGRFRISDSREFLSALQLSLPIRAVTGEDGSVMLLYRDEEPAMADNGVGL</sequence>
<name>A0A249MPM5_SPHXE</name>
<dbReference type="Gene3D" id="2.60.120.1440">
    <property type="match status" value="1"/>
</dbReference>
<dbReference type="Pfam" id="PF04773">
    <property type="entry name" value="FecR"/>
    <property type="match status" value="1"/>
</dbReference>
<feature type="transmembrane region" description="Helical" evidence="1">
    <location>
        <begin position="94"/>
        <end position="113"/>
    </location>
</feature>
<evidence type="ECO:0000259" key="2">
    <source>
        <dbReference type="Pfam" id="PF04773"/>
    </source>
</evidence>
<dbReference type="InterPro" id="IPR032623">
    <property type="entry name" value="FecR_N"/>
</dbReference>
<accession>A0A249MPM5</accession>
<organism evidence="4 6">
    <name type="scientific">Sphingobium xenophagum</name>
    <dbReference type="NCBI Taxonomy" id="121428"/>
    <lineage>
        <taxon>Bacteria</taxon>
        <taxon>Pseudomonadati</taxon>
        <taxon>Pseudomonadota</taxon>
        <taxon>Alphaproteobacteria</taxon>
        <taxon>Sphingomonadales</taxon>
        <taxon>Sphingomonadaceae</taxon>
        <taxon>Sphingobium</taxon>
    </lineage>
</organism>
<evidence type="ECO:0000313" key="6">
    <source>
        <dbReference type="Proteomes" id="UP000217141"/>
    </source>
</evidence>
<evidence type="ECO:0000313" key="4">
    <source>
        <dbReference type="EMBL" id="ASY43144.1"/>
    </source>
</evidence>
<gene>
    <name evidence="4" type="ORF">CJD35_00735</name>
    <name evidence="5" type="ORF">MBESOW_P1615</name>
</gene>
<accession>A0A401J152</accession>
<dbReference type="Proteomes" id="UP000217141">
    <property type="component" value="Chromosome I"/>
</dbReference>
<dbReference type="Proteomes" id="UP000290975">
    <property type="component" value="Unassembled WGS sequence"/>
</dbReference>